<gene>
    <name evidence="2" type="ORF">CCC_01398</name>
</gene>
<sequence>MTLQTDLSAAVAKVTVDSSLLHKVVHGPASGADSQVVTEGGTVKTVARAVADAEDTLHREIGELSTVLTSAKEAGTTAAQFAAVASVKAEEVTEALGKANALVNQAEAEIRTVASAAEADIGGLLAYAEAEAQSRVDEASAAVTQAEAAAAEARAHCRRFSLPIEDVARRALVADERRLASTRDTLNLFSCFADEAGRSETAAKASADEAAQHAGAAALQVAAVTEAAETARSEVGDAIHQAETALGAMVAEVQEEIADAKTAIVSTATSVEGRITATATAFATEAQSLSIETTGRVTAAVAEAEGAASQASVYASRFALPIEAMARRTLGADARRLADTRHTLILFTAFADEAGRSEAAAKASADMAAHHAGSAADQVTVAQQAATAAQARLTEVNTLVTQADTRLRDLAAEIKTAADDGKVALSAAGATVEDRIAAAAAGFETDVQALAATTADQINAAVTHVARFAIPIERIARAALDTEYRRIVAARDDLLRFTTILQG</sequence>
<evidence type="ECO:0000313" key="2">
    <source>
        <dbReference type="EMBL" id="KIL96905.1"/>
    </source>
</evidence>
<comment type="caution">
    <text evidence="2">The sequence shown here is derived from an EMBL/GenBank/DDBJ whole genome shotgun (WGS) entry which is preliminary data.</text>
</comment>
<feature type="coiled-coil region" evidence="1">
    <location>
        <begin position="89"/>
        <end position="156"/>
    </location>
</feature>
<evidence type="ECO:0000313" key="3">
    <source>
        <dbReference type="Proteomes" id="UP000031971"/>
    </source>
</evidence>
<proteinExistence type="predicted"/>
<reference evidence="2 3" key="1">
    <citation type="submission" date="2015-01" db="EMBL/GenBank/DDBJ databases">
        <title>Genome Sequence of Magnetospirillum magnetotacticum Strain MS-1.</title>
        <authorList>
            <person name="Marinov G.K."/>
            <person name="Smalley M.D."/>
            <person name="DeSalvo G."/>
        </authorList>
    </citation>
    <scope>NUCLEOTIDE SEQUENCE [LARGE SCALE GENOMIC DNA]</scope>
    <source>
        <strain evidence="2 3">MS-1</strain>
    </source>
</reference>
<protein>
    <submittedName>
        <fullName evidence="2">Phage protein</fullName>
    </submittedName>
</protein>
<keyword evidence="1" id="KW-0175">Coiled coil</keyword>
<dbReference type="AlphaFoldDB" id="A0A0C2YQE9"/>
<keyword evidence="3" id="KW-1185">Reference proteome</keyword>
<dbReference type="STRING" id="272627.CCC_01398"/>
<evidence type="ECO:0000256" key="1">
    <source>
        <dbReference type="SAM" id="Coils"/>
    </source>
</evidence>
<organism evidence="2 3">
    <name type="scientific">Paramagnetospirillum magnetotacticum MS-1</name>
    <dbReference type="NCBI Taxonomy" id="272627"/>
    <lineage>
        <taxon>Bacteria</taxon>
        <taxon>Pseudomonadati</taxon>
        <taxon>Pseudomonadota</taxon>
        <taxon>Alphaproteobacteria</taxon>
        <taxon>Rhodospirillales</taxon>
        <taxon>Magnetospirillaceae</taxon>
        <taxon>Paramagnetospirillum</taxon>
    </lineage>
</organism>
<dbReference type="RefSeq" id="WP_052473376.1">
    <property type="nucleotide sequence ID" value="NZ_JXSL01000033.1"/>
</dbReference>
<dbReference type="OrthoDB" id="7366892at2"/>
<dbReference type="Proteomes" id="UP000031971">
    <property type="component" value="Unassembled WGS sequence"/>
</dbReference>
<name>A0A0C2YQE9_PARME</name>
<dbReference type="EMBL" id="JXSL01000033">
    <property type="protein sequence ID" value="KIL96905.1"/>
    <property type="molecule type" value="Genomic_DNA"/>
</dbReference>
<accession>A0A0C2YQE9</accession>